<dbReference type="GO" id="GO:0051287">
    <property type="term" value="F:NAD binding"/>
    <property type="evidence" value="ECO:0007669"/>
    <property type="project" value="InterPro"/>
</dbReference>
<evidence type="ECO:0000313" key="7">
    <source>
        <dbReference type="Proteomes" id="UP000608579"/>
    </source>
</evidence>
<comment type="similarity">
    <text evidence="3">Belongs to the D-isomer specific 2-hydroxyacid dehydrogenase family.</text>
</comment>
<evidence type="ECO:0000313" key="6">
    <source>
        <dbReference type="EMBL" id="HIQ30214.1"/>
    </source>
</evidence>
<dbReference type="SUPFAM" id="SSF52283">
    <property type="entry name" value="Formate/glycerate dehydrogenase catalytic domain-like"/>
    <property type="match status" value="1"/>
</dbReference>
<comment type="caution">
    <text evidence="6">The sequence shown here is derived from an EMBL/GenBank/DDBJ whole genome shotgun (WGS) entry which is preliminary data.</text>
</comment>
<evidence type="ECO:0000256" key="1">
    <source>
        <dbReference type="ARBA" id="ARBA00023002"/>
    </source>
</evidence>
<dbReference type="Gene3D" id="3.40.50.720">
    <property type="entry name" value="NAD(P)-binding Rossmann-like Domain"/>
    <property type="match status" value="2"/>
</dbReference>
<dbReference type="GO" id="GO:0016618">
    <property type="term" value="F:hydroxypyruvate reductase [NAD(P)H] activity"/>
    <property type="evidence" value="ECO:0007669"/>
    <property type="project" value="TreeGrafter"/>
</dbReference>
<gene>
    <name evidence="6" type="ORF">EYH45_06595</name>
</gene>
<protein>
    <submittedName>
        <fullName evidence="6">Hydroxyacid dehydrogenase</fullName>
    </submittedName>
</protein>
<keyword evidence="1 3" id="KW-0560">Oxidoreductase</keyword>
<evidence type="ECO:0000256" key="2">
    <source>
        <dbReference type="ARBA" id="ARBA00023027"/>
    </source>
</evidence>
<dbReference type="CDD" id="cd12165">
    <property type="entry name" value="2-Hacid_dh_6"/>
    <property type="match status" value="1"/>
</dbReference>
<dbReference type="InterPro" id="IPR006140">
    <property type="entry name" value="D-isomer_DH_NAD-bd"/>
</dbReference>
<feature type="domain" description="D-isomer specific 2-hydroxyacid dehydrogenase NAD-binding" evidence="5">
    <location>
        <begin position="103"/>
        <end position="278"/>
    </location>
</feature>
<feature type="domain" description="D-isomer specific 2-hydroxyacid dehydrogenase catalytic" evidence="4">
    <location>
        <begin position="16"/>
        <end position="311"/>
    </location>
</feature>
<reference evidence="6" key="1">
    <citation type="journal article" date="2020" name="ISME J.">
        <title>Gammaproteobacteria mediating utilization of methyl-, sulfur- and petroleum organic compounds in deep ocean hydrothermal plumes.</title>
        <authorList>
            <person name="Zhou Z."/>
            <person name="Liu Y."/>
            <person name="Pan J."/>
            <person name="Cron B.R."/>
            <person name="Toner B.M."/>
            <person name="Anantharaman K."/>
            <person name="Breier J.A."/>
            <person name="Dick G.J."/>
            <person name="Li M."/>
        </authorList>
    </citation>
    <scope>NUCLEOTIDE SEQUENCE</scope>
    <source>
        <strain evidence="6">SZUA-1515</strain>
    </source>
</reference>
<dbReference type="Proteomes" id="UP000608579">
    <property type="component" value="Unassembled WGS sequence"/>
</dbReference>
<evidence type="ECO:0000256" key="3">
    <source>
        <dbReference type="RuleBase" id="RU003719"/>
    </source>
</evidence>
<dbReference type="EMBL" id="DQVM01000125">
    <property type="protein sequence ID" value="HIQ30214.1"/>
    <property type="molecule type" value="Genomic_DNA"/>
</dbReference>
<dbReference type="PANTHER" id="PTHR10996:SF178">
    <property type="entry name" value="2-HYDROXYACID DEHYDROGENASE YGL185C-RELATED"/>
    <property type="match status" value="1"/>
</dbReference>
<dbReference type="GO" id="GO:0030267">
    <property type="term" value="F:glyoxylate reductase (NADPH) activity"/>
    <property type="evidence" value="ECO:0007669"/>
    <property type="project" value="TreeGrafter"/>
</dbReference>
<evidence type="ECO:0000259" key="5">
    <source>
        <dbReference type="Pfam" id="PF02826"/>
    </source>
</evidence>
<dbReference type="AlphaFoldDB" id="A0A833ECF7"/>
<evidence type="ECO:0000259" key="4">
    <source>
        <dbReference type="Pfam" id="PF00389"/>
    </source>
</evidence>
<proteinExistence type="inferred from homology"/>
<name>A0A833ECF7_CALS0</name>
<dbReference type="InterPro" id="IPR050223">
    <property type="entry name" value="D-isomer_2-hydroxyacid_DH"/>
</dbReference>
<dbReference type="Pfam" id="PF00389">
    <property type="entry name" value="2-Hacid_dh"/>
    <property type="match status" value="1"/>
</dbReference>
<dbReference type="InterPro" id="IPR006139">
    <property type="entry name" value="D-isomer_2_OHA_DH_cat_dom"/>
</dbReference>
<organism evidence="6 7">
    <name type="scientific">Caldiarchaeum subterraneum</name>
    <dbReference type="NCBI Taxonomy" id="311458"/>
    <lineage>
        <taxon>Archaea</taxon>
        <taxon>Nitrososphaerota</taxon>
        <taxon>Candidatus Caldarchaeales</taxon>
        <taxon>Candidatus Caldarchaeaceae</taxon>
        <taxon>Candidatus Caldarchaeum</taxon>
    </lineage>
</organism>
<accession>A0A833ECF7</accession>
<sequence length="317" mass="35688">MTGGKSVVLTYVDLTDEARRTLEPYAEVYDGRRDDLGDILPLVEVIICFKLDVNHLSKMKNLRLIQSVAAGVDALPWDRIPDDVIVCSNAGSNDSAVAEHAWAFILSLVKNLHIHTRNMKENRYTPTVGVGLIEGRTIGIIGLGAIGRRIAEIAKAFRMRVLAVTRSGKSSFECDFIGGPESIDKVLEESDVVVVATPLTKHTRNMINKEKLRKMKKNAILVNIARAAVIHREDLLEFLRENPEFRLASDVWWNTNERFHEDYEFMKFPNVLGTPWIAGGLGNDEVWRNMVNKAAENVARFLKGEKPLNIVYKSDYV</sequence>
<dbReference type="Pfam" id="PF02826">
    <property type="entry name" value="2-Hacid_dh_C"/>
    <property type="match status" value="1"/>
</dbReference>
<dbReference type="GO" id="GO:0005829">
    <property type="term" value="C:cytosol"/>
    <property type="evidence" value="ECO:0007669"/>
    <property type="project" value="TreeGrafter"/>
</dbReference>
<dbReference type="PANTHER" id="PTHR10996">
    <property type="entry name" value="2-HYDROXYACID DEHYDROGENASE-RELATED"/>
    <property type="match status" value="1"/>
</dbReference>
<dbReference type="SUPFAM" id="SSF51735">
    <property type="entry name" value="NAD(P)-binding Rossmann-fold domains"/>
    <property type="match status" value="1"/>
</dbReference>
<keyword evidence="2" id="KW-0520">NAD</keyword>
<dbReference type="InterPro" id="IPR036291">
    <property type="entry name" value="NAD(P)-bd_dom_sf"/>
</dbReference>